<comment type="subcellular location">
    <subcellularLocation>
        <location evidence="1">Cell membrane</location>
        <topology evidence="1">Multi-pass membrane protein</topology>
    </subcellularLocation>
</comment>
<keyword evidence="3" id="KW-0813">Transport</keyword>
<evidence type="ECO:0000313" key="10">
    <source>
        <dbReference type="Proteomes" id="UP000275356"/>
    </source>
</evidence>
<evidence type="ECO:0000256" key="7">
    <source>
        <dbReference type="ARBA" id="ARBA00023136"/>
    </source>
</evidence>
<evidence type="ECO:0000256" key="2">
    <source>
        <dbReference type="ARBA" id="ARBA00007935"/>
    </source>
</evidence>
<feature type="transmembrane region" description="Helical" evidence="8">
    <location>
        <begin position="334"/>
        <end position="355"/>
    </location>
</feature>
<dbReference type="InterPro" id="IPR000522">
    <property type="entry name" value="ABC_transptr_permease_BtuC"/>
</dbReference>
<evidence type="ECO:0000256" key="3">
    <source>
        <dbReference type="ARBA" id="ARBA00022448"/>
    </source>
</evidence>
<dbReference type="Proteomes" id="UP000275356">
    <property type="component" value="Unassembled WGS sequence"/>
</dbReference>
<evidence type="ECO:0000256" key="5">
    <source>
        <dbReference type="ARBA" id="ARBA00022692"/>
    </source>
</evidence>
<feature type="transmembrane region" description="Helical" evidence="8">
    <location>
        <begin position="95"/>
        <end position="113"/>
    </location>
</feature>
<evidence type="ECO:0000256" key="1">
    <source>
        <dbReference type="ARBA" id="ARBA00004651"/>
    </source>
</evidence>
<dbReference type="PANTHER" id="PTHR30472">
    <property type="entry name" value="FERRIC ENTEROBACTIN TRANSPORT SYSTEM PERMEASE PROTEIN"/>
    <property type="match status" value="1"/>
</dbReference>
<comment type="similarity">
    <text evidence="2">Belongs to the binding-protein-dependent transport system permease family. FecCD subfamily.</text>
</comment>
<keyword evidence="6 8" id="KW-1133">Transmembrane helix</keyword>
<dbReference type="Pfam" id="PF01032">
    <property type="entry name" value="FecCD"/>
    <property type="match status" value="1"/>
</dbReference>
<dbReference type="GO" id="GO:0022857">
    <property type="term" value="F:transmembrane transporter activity"/>
    <property type="evidence" value="ECO:0007669"/>
    <property type="project" value="InterPro"/>
</dbReference>
<dbReference type="PANTHER" id="PTHR30472:SF24">
    <property type="entry name" value="FERRIC ENTEROBACTIN TRANSPORT SYSTEM PERMEASE PROTEIN FEPG"/>
    <property type="match status" value="1"/>
</dbReference>
<name>A0A3N2D0X1_9MICO</name>
<dbReference type="SUPFAM" id="SSF81345">
    <property type="entry name" value="ABC transporter involved in vitamin B12 uptake, BtuC"/>
    <property type="match status" value="1"/>
</dbReference>
<keyword evidence="10" id="KW-1185">Reference proteome</keyword>
<keyword evidence="4" id="KW-1003">Cell membrane</keyword>
<keyword evidence="7 8" id="KW-0472">Membrane</keyword>
<keyword evidence="5 8" id="KW-0812">Transmembrane</keyword>
<evidence type="ECO:0000256" key="4">
    <source>
        <dbReference type="ARBA" id="ARBA00022475"/>
    </source>
</evidence>
<accession>A0A3N2D0X1</accession>
<feature type="transmembrane region" description="Helical" evidence="8">
    <location>
        <begin position="125"/>
        <end position="144"/>
    </location>
</feature>
<organism evidence="9 10">
    <name type="scientific">Salana multivorans</name>
    <dbReference type="NCBI Taxonomy" id="120377"/>
    <lineage>
        <taxon>Bacteria</taxon>
        <taxon>Bacillati</taxon>
        <taxon>Actinomycetota</taxon>
        <taxon>Actinomycetes</taxon>
        <taxon>Micrococcales</taxon>
        <taxon>Beutenbergiaceae</taxon>
        <taxon>Salana</taxon>
    </lineage>
</organism>
<comment type="caution">
    <text evidence="9">The sequence shown here is derived from an EMBL/GenBank/DDBJ whole genome shotgun (WGS) entry which is preliminary data.</text>
</comment>
<evidence type="ECO:0000256" key="8">
    <source>
        <dbReference type="SAM" id="Phobius"/>
    </source>
</evidence>
<proteinExistence type="inferred from homology"/>
<feature type="transmembrane region" description="Helical" evidence="8">
    <location>
        <begin position="177"/>
        <end position="199"/>
    </location>
</feature>
<dbReference type="CDD" id="cd06550">
    <property type="entry name" value="TM_ABC_iron-siderophores_like"/>
    <property type="match status" value="1"/>
</dbReference>
<dbReference type="InterPro" id="IPR037294">
    <property type="entry name" value="ABC_BtuC-like"/>
</dbReference>
<sequence length="362" mass="36290">MSAIADAVPGDAPTGLVDPGYRSVALRAGGLAGRWRLRALLVCAGLVVAAVTLAAVGLVVGDYPLTLPQVLAALTNDPDAGFARTVVVDWRLPRVLAGLVFGAALGAAGGAFQSLTRNPLASPDVIGFSTGSYTGALLVIIVIGGGYLQVAGGALVGGILTAGVVYLLAWRRGVQGFRLIIVGIAVAAVLASFNTWLMLTANQELALTAAVWGAGSLNGTTWDQAIVGGGLVLVLLAAGAALGPGLRQLELGDDAARATGTRAEPVRLTVMLIAVALTAVVTAAAGPIAFVALSAPQIARRLTRSPGIAVAPAACTGALLLVGADLVAQHALPTALPVGIVTVVAGGAYLVWLIIREVRHRA</sequence>
<dbReference type="Gene3D" id="1.10.3470.10">
    <property type="entry name" value="ABC transporter involved in vitamin B12 uptake, BtuC"/>
    <property type="match status" value="1"/>
</dbReference>
<protein>
    <submittedName>
        <fullName evidence="9">Iron complex transport system permease protein</fullName>
    </submittedName>
</protein>
<dbReference type="GO" id="GO:0033214">
    <property type="term" value="P:siderophore-iron import into cell"/>
    <property type="evidence" value="ECO:0007669"/>
    <property type="project" value="TreeGrafter"/>
</dbReference>
<evidence type="ECO:0000313" key="9">
    <source>
        <dbReference type="EMBL" id="ROR93124.1"/>
    </source>
</evidence>
<feature type="transmembrane region" description="Helical" evidence="8">
    <location>
        <begin position="150"/>
        <end position="170"/>
    </location>
</feature>
<evidence type="ECO:0000256" key="6">
    <source>
        <dbReference type="ARBA" id="ARBA00022989"/>
    </source>
</evidence>
<reference evidence="9 10" key="1">
    <citation type="submission" date="2018-11" db="EMBL/GenBank/DDBJ databases">
        <title>Sequencing the genomes of 1000 actinobacteria strains.</title>
        <authorList>
            <person name="Klenk H.-P."/>
        </authorList>
    </citation>
    <scope>NUCLEOTIDE SEQUENCE [LARGE SCALE GENOMIC DNA]</scope>
    <source>
        <strain evidence="9 10">DSM 13521</strain>
    </source>
</reference>
<dbReference type="EMBL" id="RKHQ01000002">
    <property type="protein sequence ID" value="ROR93124.1"/>
    <property type="molecule type" value="Genomic_DNA"/>
</dbReference>
<feature type="transmembrane region" description="Helical" evidence="8">
    <location>
        <begin position="270"/>
        <end position="295"/>
    </location>
</feature>
<dbReference type="RefSeq" id="WP_211339225.1">
    <property type="nucleotide sequence ID" value="NZ_RKHQ01000002.1"/>
</dbReference>
<dbReference type="GO" id="GO:0005886">
    <property type="term" value="C:plasma membrane"/>
    <property type="evidence" value="ECO:0007669"/>
    <property type="project" value="UniProtKB-SubCell"/>
</dbReference>
<feature type="transmembrane region" description="Helical" evidence="8">
    <location>
        <begin position="39"/>
        <end position="60"/>
    </location>
</feature>
<gene>
    <name evidence="9" type="ORF">EDD28_2531</name>
</gene>
<dbReference type="AlphaFoldDB" id="A0A3N2D0X1"/>